<reference evidence="1 2" key="1">
    <citation type="journal article" date="2018" name="Sci. Data">
        <title>The draft genome sequence of cork oak.</title>
        <authorList>
            <person name="Ramos A.M."/>
            <person name="Usie A."/>
            <person name="Barbosa P."/>
            <person name="Barros P.M."/>
            <person name="Capote T."/>
            <person name="Chaves I."/>
            <person name="Simoes F."/>
            <person name="Abreu I."/>
            <person name="Carrasquinho I."/>
            <person name="Faro C."/>
            <person name="Guimaraes J.B."/>
            <person name="Mendonca D."/>
            <person name="Nobrega F."/>
            <person name="Rodrigues L."/>
            <person name="Saibo N.J.M."/>
            <person name="Varela M.C."/>
            <person name="Egas C."/>
            <person name="Matos J."/>
            <person name="Miguel C.M."/>
            <person name="Oliveira M.M."/>
            <person name="Ricardo C.P."/>
            <person name="Goncalves S."/>
        </authorList>
    </citation>
    <scope>NUCLEOTIDE SEQUENCE [LARGE SCALE GENOMIC DNA]</scope>
    <source>
        <strain evidence="2">cv. HL8</strain>
    </source>
</reference>
<proteinExistence type="predicted"/>
<organism evidence="1 2">
    <name type="scientific">Quercus suber</name>
    <name type="common">Cork oak</name>
    <dbReference type="NCBI Taxonomy" id="58331"/>
    <lineage>
        <taxon>Eukaryota</taxon>
        <taxon>Viridiplantae</taxon>
        <taxon>Streptophyta</taxon>
        <taxon>Embryophyta</taxon>
        <taxon>Tracheophyta</taxon>
        <taxon>Spermatophyta</taxon>
        <taxon>Magnoliopsida</taxon>
        <taxon>eudicotyledons</taxon>
        <taxon>Gunneridae</taxon>
        <taxon>Pentapetalae</taxon>
        <taxon>rosids</taxon>
        <taxon>fabids</taxon>
        <taxon>Fagales</taxon>
        <taxon>Fagaceae</taxon>
        <taxon>Quercus</taxon>
    </lineage>
</organism>
<evidence type="ECO:0000313" key="2">
    <source>
        <dbReference type="Proteomes" id="UP000237347"/>
    </source>
</evidence>
<dbReference type="EMBL" id="PKMF04000821">
    <property type="protein sequence ID" value="KAK7818568.1"/>
    <property type="molecule type" value="Genomic_DNA"/>
</dbReference>
<protein>
    <submittedName>
        <fullName evidence="1">Uncharacterized protein</fullName>
    </submittedName>
</protein>
<comment type="caution">
    <text evidence="1">The sequence shown here is derived from an EMBL/GenBank/DDBJ whole genome shotgun (WGS) entry which is preliminary data.</text>
</comment>
<dbReference type="AlphaFoldDB" id="A0AAW0IVX1"/>
<accession>A0AAW0IVX1</accession>
<evidence type="ECO:0000313" key="1">
    <source>
        <dbReference type="EMBL" id="KAK7818568.1"/>
    </source>
</evidence>
<name>A0AAW0IVX1_QUESU</name>
<dbReference type="Proteomes" id="UP000237347">
    <property type="component" value="Unassembled WGS sequence"/>
</dbReference>
<keyword evidence="2" id="KW-1185">Reference proteome</keyword>
<gene>
    <name evidence="1" type="ORF">CFP56_041194</name>
</gene>
<sequence>MSLKKELGQGGSRAMNSFAQQTTLLKEGSLEREDLEAFTRVLTESNIGVAVKDGLKRIEARDKRVLNVILLATQCDVLYHVVYVRADAEEET</sequence>